<evidence type="ECO:0000313" key="1">
    <source>
        <dbReference type="EMBL" id="CRL30671.1"/>
    </source>
</evidence>
<dbReference type="Proteomes" id="UP000053732">
    <property type="component" value="Unassembled WGS sequence"/>
</dbReference>
<dbReference type="STRING" id="1429867.A0A0G4PVY4"/>
<protein>
    <submittedName>
        <fullName evidence="1">Str. FM013</fullName>
    </submittedName>
</protein>
<keyword evidence="2" id="KW-1185">Reference proteome</keyword>
<accession>A0A0G4PVY4</accession>
<proteinExistence type="predicted"/>
<evidence type="ECO:0000313" key="2">
    <source>
        <dbReference type="Proteomes" id="UP000053732"/>
    </source>
</evidence>
<sequence>MRISSLPINLLVCICSYLVNRGIKSLRLTCEHLARNGLVCLNRVFLTASPYNIRVLRAIADHEGFRRDVTEIIWDDARLVDAPKLYRDLVWEFDDAEIDPDGGCPNWFVAVCKENLESVDERKIAGIDRPDHVAGGKQDIAQPLEVCWQLYQNLLQQ</sequence>
<dbReference type="EMBL" id="HG793189">
    <property type="protein sequence ID" value="CRL30671.1"/>
    <property type="molecule type" value="Genomic_DNA"/>
</dbReference>
<dbReference type="AlphaFoldDB" id="A0A0G4PVY4"/>
<gene>
    <name evidence="1" type="ORF">PCAMFM013_S056g000044</name>
</gene>
<organism evidence="1 2">
    <name type="scientific">Penicillium camemberti (strain FM 013)</name>
    <dbReference type="NCBI Taxonomy" id="1429867"/>
    <lineage>
        <taxon>Eukaryota</taxon>
        <taxon>Fungi</taxon>
        <taxon>Dikarya</taxon>
        <taxon>Ascomycota</taxon>
        <taxon>Pezizomycotina</taxon>
        <taxon>Eurotiomycetes</taxon>
        <taxon>Eurotiomycetidae</taxon>
        <taxon>Eurotiales</taxon>
        <taxon>Aspergillaceae</taxon>
        <taxon>Penicillium</taxon>
    </lineage>
</organism>
<name>A0A0G4PVY4_PENC3</name>
<reference evidence="1 2" key="1">
    <citation type="journal article" date="2014" name="Nat. Commun.">
        <title>Multiple recent horizontal transfers of a large genomic region in cheese making fungi.</title>
        <authorList>
            <person name="Cheeseman K."/>
            <person name="Ropars J."/>
            <person name="Renault P."/>
            <person name="Dupont J."/>
            <person name="Gouzy J."/>
            <person name="Branca A."/>
            <person name="Abraham A.L."/>
            <person name="Ceppi M."/>
            <person name="Conseiller E."/>
            <person name="Debuchy R."/>
            <person name="Malagnac F."/>
            <person name="Goarin A."/>
            <person name="Silar P."/>
            <person name="Lacoste S."/>
            <person name="Sallet E."/>
            <person name="Bensimon A."/>
            <person name="Giraud T."/>
            <person name="Brygoo Y."/>
        </authorList>
    </citation>
    <scope>NUCLEOTIDE SEQUENCE [LARGE SCALE GENOMIC DNA]</scope>
    <source>
        <strain evidence="2">FM 013</strain>
    </source>
</reference>